<organism evidence="6">
    <name type="scientific">Onchocerca flexuosa</name>
    <dbReference type="NCBI Taxonomy" id="387005"/>
    <lineage>
        <taxon>Eukaryota</taxon>
        <taxon>Metazoa</taxon>
        <taxon>Ecdysozoa</taxon>
        <taxon>Nematoda</taxon>
        <taxon>Chromadorea</taxon>
        <taxon>Rhabditida</taxon>
        <taxon>Spirurina</taxon>
        <taxon>Spiruromorpha</taxon>
        <taxon>Filarioidea</taxon>
        <taxon>Onchocercidae</taxon>
        <taxon>Onchocerca</taxon>
    </lineage>
</organism>
<evidence type="ECO:0000313" key="4">
    <source>
        <dbReference type="EMBL" id="VDO53846.1"/>
    </source>
</evidence>
<sequence length="159" mass="17591">MNKRVLLEKEMKVNWATEPGSQAKVDTSKHFHVFVGDLSPEVDNKALKDAFAPFGEVSDAKVIRDATTLKSKGYGFVSYPKREEAERAIEQMNGQWLGRRTIRTNWATRKPTGTGAGDGQYGRTELNYDDVYNQTGPDNTSVYVGNVISSANGKSLSIL</sequence>
<dbReference type="InterPro" id="IPR035979">
    <property type="entry name" value="RBD_domain_sf"/>
</dbReference>
<dbReference type="SUPFAM" id="SSF54928">
    <property type="entry name" value="RNA-binding domain, RBD"/>
    <property type="match status" value="1"/>
</dbReference>
<dbReference type="GO" id="GO:0003729">
    <property type="term" value="F:mRNA binding"/>
    <property type="evidence" value="ECO:0007669"/>
    <property type="project" value="InterPro"/>
</dbReference>
<dbReference type="GO" id="GO:0010494">
    <property type="term" value="C:cytoplasmic stress granule"/>
    <property type="evidence" value="ECO:0007669"/>
    <property type="project" value="TreeGrafter"/>
</dbReference>
<dbReference type="Gene3D" id="3.30.70.330">
    <property type="match status" value="1"/>
</dbReference>
<dbReference type="WBParaSite" id="OFLC_0000805901-mRNA-1">
    <property type="protein sequence ID" value="OFLC_0000805901-mRNA-1"/>
    <property type="gene ID" value="OFLC_0000805901"/>
</dbReference>
<protein>
    <submittedName>
        <fullName evidence="6">RRM domain-containing protein</fullName>
    </submittedName>
</protein>
<dbReference type="InterPro" id="IPR012677">
    <property type="entry name" value="Nucleotide-bd_a/b_plait_sf"/>
</dbReference>
<evidence type="ECO:0000256" key="2">
    <source>
        <dbReference type="PROSITE-ProRule" id="PRU00176"/>
    </source>
</evidence>
<dbReference type="Proteomes" id="UP000267606">
    <property type="component" value="Unassembled WGS sequence"/>
</dbReference>
<evidence type="ECO:0000259" key="3">
    <source>
        <dbReference type="PROSITE" id="PS50102"/>
    </source>
</evidence>
<keyword evidence="5" id="KW-1185">Reference proteome</keyword>
<feature type="domain" description="RRM" evidence="3">
    <location>
        <begin position="31"/>
        <end position="109"/>
    </location>
</feature>
<proteinExistence type="predicted"/>
<name>A0A183HKP8_9BILA</name>
<gene>
    <name evidence="4" type="ORF">OFLC_LOCUS8059</name>
</gene>
<dbReference type="SMART" id="SM00360">
    <property type="entry name" value="RRM"/>
    <property type="match status" value="1"/>
</dbReference>
<dbReference type="STRING" id="387005.A0A183HKP8"/>
<dbReference type="PANTHER" id="PTHR47640:SF5">
    <property type="entry name" value="RRM DOMAIN-CONTAINING PROTEIN"/>
    <property type="match status" value="1"/>
</dbReference>
<dbReference type="Pfam" id="PF00076">
    <property type="entry name" value="RRM_1"/>
    <property type="match status" value="1"/>
</dbReference>
<keyword evidence="1 2" id="KW-0694">RNA-binding</keyword>
<dbReference type="FunFam" id="3.30.70.330:FF:001013">
    <property type="entry name" value="TIA-1/TIAL RNA binding protein homolog"/>
    <property type="match status" value="1"/>
</dbReference>
<dbReference type="GO" id="GO:0034063">
    <property type="term" value="P:stress granule assembly"/>
    <property type="evidence" value="ECO:0007669"/>
    <property type="project" value="TreeGrafter"/>
</dbReference>
<reference evidence="4 5" key="2">
    <citation type="submission" date="2018-11" db="EMBL/GenBank/DDBJ databases">
        <authorList>
            <consortium name="Pathogen Informatics"/>
        </authorList>
    </citation>
    <scope>NUCLEOTIDE SEQUENCE [LARGE SCALE GENOMIC DNA]</scope>
</reference>
<accession>A0A183HKP8</accession>
<evidence type="ECO:0000313" key="6">
    <source>
        <dbReference type="WBParaSite" id="OFLC_0000805901-mRNA-1"/>
    </source>
</evidence>
<dbReference type="InterPro" id="IPR050825">
    <property type="entry name" value="RBM42_RBP45_47-like"/>
</dbReference>
<dbReference type="EMBL" id="UZAJ01008837">
    <property type="protein sequence ID" value="VDO53846.1"/>
    <property type="molecule type" value="Genomic_DNA"/>
</dbReference>
<dbReference type="AlphaFoldDB" id="A0A183HKP8"/>
<dbReference type="GO" id="GO:0000184">
    <property type="term" value="P:nuclear-transcribed mRNA catabolic process, nonsense-mediated decay"/>
    <property type="evidence" value="ECO:0007669"/>
    <property type="project" value="TreeGrafter"/>
</dbReference>
<reference evidence="6" key="1">
    <citation type="submission" date="2016-06" db="UniProtKB">
        <authorList>
            <consortium name="WormBaseParasite"/>
        </authorList>
    </citation>
    <scope>IDENTIFICATION</scope>
</reference>
<evidence type="ECO:0000313" key="5">
    <source>
        <dbReference type="Proteomes" id="UP000267606"/>
    </source>
</evidence>
<dbReference type="GO" id="GO:0043488">
    <property type="term" value="P:regulation of mRNA stability"/>
    <property type="evidence" value="ECO:0007669"/>
    <property type="project" value="TreeGrafter"/>
</dbReference>
<dbReference type="InterPro" id="IPR000504">
    <property type="entry name" value="RRM_dom"/>
</dbReference>
<evidence type="ECO:0000256" key="1">
    <source>
        <dbReference type="ARBA" id="ARBA00022884"/>
    </source>
</evidence>
<dbReference type="PROSITE" id="PS50102">
    <property type="entry name" value="RRM"/>
    <property type="match status" value="1"/>
</dbReference>
<dbReference type="PANTHER" id="PTHR47640">
    <property type="entry name" value="TRNA SELENOCYSTEINE 1-ASSOCIATED PROTEIN 1-RELATED-RELATED"/>
    <property type="match status" value="1"/>
</dbReference>
<dbReference type="CDD" id="cd12353">
    <property type="entry name" value="RRM2_TIA1_like"/>
    <property type="match status" value="1"/>
</dbReference>